<organism evidence="5 6">
    <name type="scientific">Crassostrea virginica</name>
    <name type="common">Eastern oyster</name>
    <dbReference type="NCBI Taxonomy" id="6565"/>
    <lineage>
        <taxon>Eukaryota</taxon>
        <taxon>Metazoa</taxon>
        <taxon>Spiralia</taxon>
        <taxon>Lophotrochozoa</taxon>
        <taxon>Mollusca</taxon>
        <taxon>Bivalvia</taxon>
        <taxon>Autobranchia</taxon>
        <taxon>Pteriomorphia</taxon>
        <taxon>Ostreida</taxon>
        <taxon>Ostreoidea</taxon>
        <taxon>Ostreidae</taxon>
        <taxon>Crassostrea</taxon>
    </lineage>
</organism>
<evidence type="ECO:0000313" key="5">
    <source>
        <dbReference type="Proteomes" id="UP000694844"/>
    </source>
</evidence>
<keyword evidence="2" id="KW-0547">Nucleotide-binding</keyword>
<dbReference type="NCBIfam" id="TIGR00231">
    <property type="entry name" value="small_GTP"/>
    <property type="match status" value="1"/>
</dbReference>
<dbReference type="PROSITE" id="PS51420">
    <property type="entry name" value="RHO"/>
    <property type="match status" value="1"/>
</dbReference>
<keyword evidence="4" id="KW-0472">Membrane</keyword>
<protein>
    <submittedName>
        <fullName evidence="6">Cdc42 homolog</fullName>
    </submittedName>
</protein>
<dbReference type="GO" id="GO:0007264">
    <property type="term" value="P:small GTPase-mediated signal transduction"/>
    <property type="evidence" value="ECO:0007669"/>
    <property type="project" value="InterPro"/>
</dbReference>
<dbReference type="Proteomes" id="UP000694844">
    <property type="component" value="Chromosome 4"/>
</dbReference>
<dbReference type="Pfam" id="PF00071">
    <property type="entry name" value="Ras"/>
    <property type="match status" value="1"/>
</dbReference>
<dbReference type="InterPro" id="IPR005225">
    <property type="entry name" value="Small_GTP-bd"/>
</dbReference>
<evidence type="ECO:0000256" key="1">
    <source>
        <dbReference type="ARBA" id="ARBA00004370"/>
    </source>
</evidence>
<evidence type="ECO:0000313" key="6">
    <source>
        <dbReference type="RefSeq" id="XP_022329379.1"/>
    </source>
</evidence>
<dbReference type="OrthoDB" id="8830751at2759"/>
<dbReference type="InterPro" id="IPR001806">
    <property type="entry name" value="Small_GTPase"/>
</dbReference>
<dbReference type="Gene3D" id="3.40.50.300">
    <property type="entry name" value="P-loop containing nucleotide triphosphate hydrolases"/>
    <property type="match status" value="1"/>
</dbReference>
<dbReference type="RefSeq" id="XP_022329379.1">
    <property type="nucleotide sequence ID" value="XM_022473671.1"/>
</dbReference>
<evidence type="ECO:0000256" key="3">
    <source>
        <dbReference type="ARBA" id="ARBA00023134"/>
    </source>
</evidence>
<dbReference type="KEGG" id="cvn:111128186"/>
<dbReference type="CDD" id="cd00157">
    <property type="entry name" value="Rho"/>
    <property type="match status" value="1"/>
</dbReference>
<dbReference type="GO" id="GO:0005525">
    <property type="term" value="F:GTP binding"/>
    <property type="evidence" value="ECO:0007669"/>
    <property type="project" value="UniProtKB-KW"/>
</dbReference>
<dbReference type="PANTHER" id="PTHR24072">
    <property type="entry name" value="RHO FAMILY GTPASE"/>
    <property type="match status" value="1"/>
</dbReference>
<dbReference type="InterPro" id="IPR003578">
    <property type="entry name" value="Small_GTPase_Rho"/>
</dbReference>
<gene>
    <name evidence="6" type="primary">LOC111128186</name>
</gene>
<dbReference type="PROSITE" id="PS51419">
    <property type="entry name" value="RAB"/>
    <property type="match status" value="1"/>
</dbReference>
<dbReference type="SMART" id="SM00175">
    <property type="entry name" value="RAB"/>
    <property type="match status" value="1"/>
</dbReference>
<dbReference type="GO" id="GO:0016020">
    <property type="term" value="C:membrane"/>
    <property type="evidence" value="ECO:0007669"/>
    <property type="project" value="UniProtKB-SubCell"/>
</dbReference>
<reference evidence="6" key="1">
    <citation type="submission" date="2025-08" db="UniProtKB">
        <authorList>
            <consortium name="RefSeq"/>
        </authorList>
    </citation>
    <scope>IDENTIFICATION</scope>
    <source>
        <tissue evidence="6">Whole sample</tissue>
    </source>
</reference>
<evidence type="ECO:0000256" key="2">
    <source>
        <dbReference type="ARBA" id="ARBA00022741"/>
    </source>
</evidence>
<accession>A0A8B8DP76</accession>
<sequence>MVVLRSDFIKCVVLGDDSVGKTSLLVNYATNRFPTTHVPSVFDNYAGTLEMSGKKYHLQLLDTLEEDKEQDNSTHILPGTDIVVVCYSVVQPTSFRNVECKWIPVIKSNLGEVPIILVGTQTDLRLDCSVQTNLHQNGLKCISSAEGFQMARKIGASRFFESSPELEKRMKRVLNKAIGTVLHPRDGLSDALSCSIL</sequence>
<dbReference type="PRINTS" id="PR00449">
    <property type="entry name" value="RASTRNSFRMNG"/>
</dbReference>
<dbReference type="SMART" id="SM00174">
    <property type="entry name" value="RHO"/>
    <property type="match status" value="1"/>
</dbReference>
<dbReference type="AlphaFoldDB" id="A0A8B8DP76"/>
<keyword evidence="5" id="KW-1185">Reference proteome</keyword>
<dbReference type="SUPFAM" id="SSF52540">
    <property type="entry name" value="P-loop containing nucleoside triphosphate hydrolases"/>
    <property type="match status" value="1"/>
</dbReference>
<dbReference type="GeneID" id="111128186"/>
<comment type="subcellular location">
    <subcellularLocation>
        <location evidence="1">Membrane</location>
    </subcellularLocation>
</comment>
<dbReference type="GO" id="GO:0003924">
    <property type="term" value="F:GTPase activity"/>
    <property type="evidence" value="ECO:0007669"/>
    <property type="project" value="InterPro"/>
</dbReference>
<dbReference type="FunFam" id="3.40.50.300:FF:002060">
    <property type="entry name" value="Rho family GTPase"/>
    <property type="match status" value="1"/>
</dbReference>
<dbReference type="InterPro" id="IPR027417">
    <property type="entry name" value="P-loop_NTPase"/>
</dbReference>
<keyword evidence="3" id="KW-0342">GTP-binding</keyword>
<name>A0A8B8DP76_CRAVI</name>
<evidence type="ECO:0000256" key="4">
    <source>
        <dbReference type="ARBA" id="ARBA00023136"/>
    </source>
</evidence>
<dbReference type="SMART" id="SM00173">
    <property type="entry name" value="RAS"/>
    <property type="match status" value="1"/>
</dbReference>
<proteinExistence type="predicted"/>